<proteinExistence type="predicted"/>
<dbReference type="Proteomes" id="UP000036196">
    <property type="component" value="Unassembled WGS sequence"/>
</dbReference>
<dbReference type="Pfam" id="PF07356">
    <property type="entry name" value="DUF1481"/>
    <property type="match status" value="1"/>
</dbReference>
<dbReference type="eggNOG" id="ENOG502Z82N">
    <property type="taxonomic scope" value="Bacteria"/>
</dbReference>
<sequence length="232" mass="26185">MAGHSFNEGAVSPLLSIWRRLPLLVGAVLLSSCSHHDALPPFTSSGYADNQGAVRIWRKDADSDTHLLVAFSPWRGDNTTTSEYRWQGDSLSLIDLKVYGKAPEQVRVRFDARGELNFMQREANGQKQQLSTDQIALYRYKAQQIRQTSDALRQGHVVLRQGRWHAGRTVTTCEGQTVKPDLEADDLAFIERRQSRSSTDVSIAWLEAPEGAQLLLVANEDFCRWQPTKKDF</sequence>
<protein>
    <submittedName>
        <fullName evidence="1">Membrane protein</fullName>
    </submittedName>
</protein>
<reference evidence="1 2" key="1">
    <citation type="submission" date="2015-05" db="EMBL/GenBank/DDBJ databases">
        <title>Genome sequences of Pluralibacter gergoviae.</title>
        <authorList>
            <person name="Greninger A.L."/>
            <person name="Miller S."/>
        </authorList>
    </citation>
    <scope>NUCLEOTIDE SEQUENCE [LARGE SCALE GENOMIC DNA]</scope>
    <source>
        <strain evidence="1 2">JS81F13</strain>
    </source>
</reference>
<dbReference type="PATRIC" id="fig|61647.15.peg.2763"/>
<keyword evidence="2" id="KW-1185">Reference proteome</keyword>
<evidence type="ECO:0000313" key="1">
    <source>
        <dbReference type="EMBL" id="KMK11502.1"/>
    </source>
</evidence>
<evidence type="ECO:0000313" key="2">
    <source>
        <dbReference type="Proteomes" id="UP000036196"/>
    </source>
</evidence>
<dbReference type="EMBL" id="LDZF01000028">
    <property type="protein sequence ID" value="KMK11502.1"/>
    <property type="molecule type" value="Genomic_DNA"/>
</dbReference>
<dbReference type="STRING" id="61647.LG71_01785"/>
<accession>A0A0J5NT14</accession>
<gene>
    <name evidence="1" type="ORF">ABW06_20955</name>
</gene>
<dbReference type="InterPro" id="IPR010858">
    <property type="entry name" value="DUF1481"/>
</dbReference>
<organism evidence="1 2">
    <name type="scientific">Pluralibacter gergoviae</name>
    <name type="common">Enterobacter gergoviae</name>
    <dbReference type="NCBI Taxonomy" id="61647"/>
    <lineage>
        <taxon>Bacteria</taxon>
        <taxon>Pseudomonadati</taxon>
        <taxon>Pseudomonadota</taxon>
        <taxon>Gammaproteobacteria</taxon>
        <taxon>Enterobacterales</taxon>
        <taxon>Enterobacteriaceae</taxon>
        <taxon>Pluralibacter</taxon>
    </lineage>
</organism>
<comment type="caution">
    <text evidence="1">The sequence shown here is derived from an EMBL/GenBank/DDBJ whole genome shotgun (WGS) entry which is preliminary data.</text>
</comment>
<dbReference type="RefSeq" id="WP_048280449.1">
    <property type="nucleotide sequence ID" value="NZ_LDZF01000028.1"/>
</dbReference>
<name>A0A0J5NT14_PLUGE</name>
<dbReference type="AlphaFoldDB" id="A0A0J5NT14"/>